<dbReference type="InterPro" id="IPR037359">
    <property type="entry name" value="NST/OST"/>
</dbReference>
<reference evidence="4 5" key="1">
    <citation type="submission" date="2018-04" db="EMBL/GenBank/DDBJ databases">
        <title>Genomic Encyclopedia of Type Strains, Phase IV (KMG-IV): sequencing the most valuable type-strain genomes for metagenomic binning, comparative biology and taxonomic classification.</title>
        <authorList>
            <person name="Goeker M."/>
        </authorList>
    </citation>
    <scope>NUCLEOTIDE SEQUENCE [LARGE SCALE GENOMIC DNA]</scope>
    <source>
        <strain evidence="4 5">DSM 104150</strain>
    </source>
</reference>
<dbReference type="InterPro" id="IPR000863">
    <property type="entry name" value="Sulfotransferase_dom"/>
</dbReference>
<dbReference type="RefSeq" id="WP_110264678.1">
    <property type="nucleotide sequence ID" value="NZ_CAKZQT010000029.1"/>
</dbReference>
<gene>
    <name evidence="4" type="ORF">C8D93_103341</name>
</gene>
<comment type="caution">
    <text evidence="4">The sequence shown here is derived from an EMBL/GenBank/DDBJ whole genome shotgun (WGS) entry which is preliminary data.</text>
</comment>
<dbReference type="Pfam" id="PF00685">
    <property type="entry name" value="Sulfotransfer_1"/>
    <property type="match status" value="1"/>
</dbReference>
<dbReference type="Gene3D" id="3.40.50.300">
    <property type="entry name" value="P-loop containing nucleotide triphosphate hydrolases"/>
    <property type="match status" value="1"/>
</dbReference>
<keyword evidence="1 4" id="KW-0808">Transferase</keyword>
<dbReference type="PANTHER" id="PTHR10605:SF56">
    <property type="entry name" value="BIFUNCTIONAL HEPARAN SULFATE N-DEACETYLASE_N-SULFOTRANSFERASE"/>
    <property type="match status" value="1"/>
</dbReference>
<dbReference type="Proteomes" id="UP000248330">
    <property type="component" value="Unassembled WGS sequence"/>
</dbReference>
<keyword evidence="2" id="KW-0325">Glycoprotein</keyword>
<dbReference type="OrthoDB" id="9075305at2"/>
<evidence type="ECO:0000256" key="1">
    <source>
        <dbReference type="ARBA" id="ARBA00022679"/>
    </source>
</evidence>
<feature type="domain" description="Sulfotransferase" evidence="3">
    <location>
        <begin position="2"/>
        <end position="185"/>
    </location>
</feature>
<evidence type="ECO:0000313" key="5">
    <source>
        <dbReference type="Proteomes" id="UP000248330"/>
    </source>
</evidence>
<organism evidence="4 5">
    <name type="scientific">Sinimarinibacterium flocculans</name>
    <dbReference type="NCBI Taxonomy" id="985250"/>
    <lineage>
        <taxon>Bacteria</taxon>
        <taxon>Pseudomonadati</taxon>
        <taxon>Pseudomonadota</taxon>
        <taxon>Gammaproteobacteria</taxon>
        <taxon>Nevskiales</taxon>
        <taxon>Nevskiaceae</taxon>
        <taxon>Sinimarinibacterium</taxon>
    </lineage>
</organism>
<proteinExistence type="predicted"/>
<dbReference type="EMBL" id="QICN01000003">
    <property type="protein sequence ID" value="PXV69765.1"/>
    <property type="molecule type" value="Genomic_DNA"/>
</dbReference>
<keyword evidence="5" id="KW-1185">Reference proteome</keyword>
<dbReference type="SUPFAM" id="SSF52540">
    <property type="entry name" value="P-loop containing nucleoside triphosphate hydrolases"/>
    <property type="match status" value="1"/>
</dbReference>
<dbReference type="AlphaFoldDB" id="A0A318EG38"/>
<sequence length="244" mass="28065">MPDFLCIGAQKAGTSWLHRVLAQHPGLGFPGGKEVHYWDWVESGRKPPDLEGYRRLFSGQPERRLGDMTPAYATLREETVRTLLAAFPGVRVLFVLRNPIERAWSAARMFYGWSQLEPDEATDEWFLPLLQSRGSVSRGDYEMTLRRWQPHMRPGQLLILHYEDLLGDPAQSVRQVCDHIGVDAASLPEGSERALRARVREGPPRELTPFLRKELDRIYRPRIVSLQRYLGRDLGHWLDSPGRT</sequence>
<evidence type="ECO:0000313" key="4">
    <source>
        <dbReference type="EMBL" id="PXV69765.1"/>
    </source>
</evidence>
<evidence type="ECO:0000256" key="2">
    <source>
        <dbReference type="ARBA" id="ARBA00023180"/>
    </source>
</evidence>
<name>A0A318EG38_9GAMM</name>
<accession>A0A318EG38</accession>
<dbReference type="InterPro" id="IPR027417">
    <property type="entry name" value="P-loop_NTPase"/>
</dbReference>
<dbReference type="GO" id="GO:0008146">
    <property type="term" value="F:sulfotransferase activity"/>
    <property type="evidence" value="ECO:0007669"/>
    <property type="project" value="InterPro"/>
</dbReference>
<evidence type="ECO:0000259" key="3">
    <source>
        <dbReference type="Pfam" id="PF00685"/>
    </source>
</evidence>
<protein>
    <submittedName>
        <fullName evidence="4">Sulfotransferase domain-containing protein</fullName>
    </submittedName>
</protein>
<dbReference type="PANTHER" id="PTHR10605">
    <property type="entry name" value="HEPARAN SULFATE SULFOTRANSFERASE"/>
    <property type="match status" value="1"/>
</dbReference>